<name>A0A9P0YTY7_CUSEU</name>
<feature type="compositionally biased region" description="Basic and acidic residues" evidence="1">
    <location>
        <begin position="29"/>
        <end position="44"/>
    </location>
</feature>
<organism evidence="2 3">
    <name type="scientific">Cuscuta europaea</name>
    <name type="common">European dodder</name>
    <dbReference type="NCBI Taxonomy" id="41803"/>
    <lineage>
        <taxon>Eukaryota</taxon>
        <taxon>Viridiplantae</taxon>
        <taxon>Streptophyta</taxon>
        <taxon>Embryophyta</taxon>
        <taxon>Tracheophyta</taxon>
        <taxon>Spermatophyta</taxon>
        <taxon>Magnoliopsida</taxon>
        <taxon>eudicotyledons</taxon>
        <taxon>Gunneridae</taxon>
        <taxon>Pentapetalae</taxon>
        <taxon>asterids</taxon>
        <taxon>lamiids</taxon>
        <taxon>Solanales</taxon>
        <taxon>Convolvulaceae</taxon>
        <taxon>Cuscuteae</taxon>
        <taxon>Cuscuta</taxon>
        <taxon>Cuscuta subgen. Cuscuta</taxon>
    </lineage>
</organism>
<keyword evidence="3" id="KW-1185">Reference proteome</keyword>
<evidence type="ECO:0000313" key="3">
    <source>
        <dbReference type="Proteomes" id="UP001152484"/>
    </source>
</evidence>
<evidence type="ECO:0000313" key="2">
    <source>
        <dbReference type="EMBL" id="CAH9074887.1"/>
    </source>
</evidence>
<dbReference type="Proteomes" id="UP001152484">
    <property type="component" value="Unassembled WGS sequence"/>
</dbReference>
<protein>
    <submittedName>
        <fullName evidence="2">Uncharacterized protein</fullName>
    </submittedName>
</protein>
<comment type="caution">
    <text evidence="2">The sequence shown here is derived from an EMBL/GenBank/DDBJ whole genome shotgun (WGS) entry which is preliminary data.</text>
</comment>
<feature type="region of interest" description="Disordered" evidence="1">
    <location>
        <begin position="26"/>
        <end position="59"/>
    </location>
</feature>
<dbReference type="AlphaFoldDB" id="A0A9P0YTY7"/>
<accession>A0A9P0YTY7</accession>
<dbReference type="EMBL" id="CAMAPE010000009">
    <property type="protein sequence ID" value="CAH9074887.1"/>
    <property type="molecule type" value="Genomic_DNA"/>
</dbReference>
<gene>
    <name evidence="2" type="ORF">CEURO_LOCUS5360</name>
</gene>
<sequence>MEDGTASIKSKQKVVLIEDDDFVSPTQVENKDERRVTEKGKEVDCQETPTANRTSGHIEWNDQLNRNLNDQFSANVNNKRRSICIKQEKE</sequence>
<reference evidence="2" key="1">
    <citation type="submission" date="2022-07" db="EMBL/GenBank/DDBJ databases">
        <authorList>
            <person name="Macas J."/>
            <person name="Novak P."/>
            <person name="Neumann P."/>
        </authorList>
    </citation>
    <scope>NUCLEOTIDE SEQUENCE</scope>
</reference>
<evidence type="ECO:0000256" key="1">
    <source>
        <dbReference type="SAM" id="MobiDB-lite"/>
    </source>
</evidence>
<proteinExistence type="predicted"/>